<evidence type="ECO:0000256" key="1">
    <source>
        <dbReference type="ARBA" id="ARBA00004123"/>
    </source>
</evidence>
<keyword evidence="5 8" id="KW-0238">DNA-binding</keyword>
<dbReference type="EMBL" id="JAQHRD010000002">
    <property type="protein sequence ID" value="KAJ6444603.1"/>
    <property type="molecule type" value="Genomic_DNA"/>
</dbReference>
<sequence length="200" mass="22133">MHLDLTRLDERRPPPPRVLLLPAGAALILSLPRSRVASASTYFPSIYICWRSAPVTTTDDKGGKPARPKDMPTFASRGGPAQARRGRAYPTSSSAGGGKRHPGIAGKTVTGSKRHRRLARRGGVKRISAGIYDEIRVALRARLETILRICTAVIEYRSVKTVTVNDVIFALRSIGRPIYGFDSDTYDPRKKERREPLRDD</sequence>
<reference evidence="10" key="1">
    <citation type="submission" date="2023-01" db="EMBL/GenBank/DDBJ databases">
        <title>The growth and conidiation of Purpureocillium lavendulum are regulated by nitrogen source and histone H3K14 acetylation.</title>
        <authorList>
            <person name="Tang P."/>
            <person name="Han J."/>
            <person name="Zhang C."/>
            <person name="Tang P."/>
            <person name="Qi F."/>
            <person name="Zhang K."/>
            <person name="Liang L."/>
        </authorList>
    </citation>
    <scope>NUCLEOTIDE SEQUENCE</scope>
    <source>
        <strain evidence="10">YMF1.00683</strain>
    </source>
</reference>
<keyword evidence="6 8" id="KW-0539">Nucleus</keyword>
<evidence type="ECO:0000256" key="6">
    <source>
        <dbReference type="ARBA" id="ARBA00023242"/>
    </source>
</evidence>
<dbReference type="InterPro" id="IPR009072">
    <property type="entry name" value="Histone-fold"/>
</dbReference>
<gene>
    <name evidence="10" type="ORF">O9K51_02999</name>
</gene>
<dbReference type="GO" id="GO:0003677">
    <property type="term" value="F:DNA binding"/>
    <property type="evidence" value="ECO:0007669"/>
    <property type="project" value="UniProtKB-KW"/>
</dbReference>
<keyword evidence="4 8" id="KW-0158">Chromosome</keyword>
<dbReference type="AlphaFoldDB" id="A0AB34G0N6"/>
<comment type="subcellular location">
    <subcellularLocation>
        <location evidence="2">Chromosome</location>
    </subcellularLocation>
    <subcellularLocation>
        <location evidence="1">Nucleus</location>
    </subcellularLocation>
</comment>
<evidence type="ECO:0000313" key="11">
    <source>
        <dbReference type="Proteomes" id="UP001163105"/>
    </source>
</evidence>
<comment type="function">
    <text evidence="8">Core component of nucleosome. Nucleosomes wrap and compact DNA into chromatin, limiting DNA accessibility to the cellular machineries which require DNA as a template. Histones thereby play a central role in transcription regulation, DNA repair, DNA replication and chromosomal stability. DNA accessibility is regulated via a complex set of post-translational modifications of histones, also called histone code, and nucleosome remodeling.</text>
</comment>
<dbReference type="GO" id="GO:0005634">
    <property type="term" value="C:nucleus"/>
    <property type="evidence" value="ECO:0007669"/>
    <property type="project" value="UniProtKB-SubCell"/>
</dbReference>
<evidence type="ECO:0000256" key="9">
    <source>
        <dbReference type="SAM" id="MobiDB-lite"/>
    </source>
</evidence>
<evidence type="ECO:0000256" key="5">
    <source>
        <dbReference type="ARBA" id="ARBA00023125"/>
    </source>
</evidence>
<dbReference type="PANTHER" id="PTHR10484">
    <property type="entry name" value="HISTONE H4"/>
    <property type="match status" value="1"/>
</dbReference>
<protein>
    <recommendedName>
        <fullName evidence="8">Histone H4</fullName>
    </recommendedName>
</protein>
<keyword evidence="7 8" id="KW-0544">Nucleosome core</keyword>
<organism evidence="10 11">
    <name type="scientific">Purpureocillium lavendulum</name>
    <dbReference type="NCBI Taxonomy" id="1247861"/>
    <lineage>
        <taxon>Eukaryota</taxon>
        <taxon>Fungi</taxon>
        <taxon>Dikarya</taxon>
        <taxon>Ascomycota</taxon>
        <taxon>Pezizomycotina</taxon>
        <taxon>Sordariomycetes</taxon>
        <taxon>Hypocreomycetidae</taxon>
        <taxon>Hypocreales</taxon>
        <taxon>Ophiocordycipitaceae</taxon>
        <taxon>Purpureocillium</taxon>
    </lineage>
</organism>
<comment type="similarity">
    <text evidence="3 8">Belongs to the histone H4 family.</text>
</comment>
<feature type="region of interest" description="Disordered" evidence="9">
    <location>
        <begin position="56"/>
        <end position="114"/>
    </location>
</feature>
<dbReference type="GO" id="GO:0000786">
    <property type="term" value="C:nucleosome"/>
    <property type="evidence" value="ECO:0007669"/>
    <property type="project" value="UniProtKB-KW"/>
</dbReference>
<comment type="caution">
    <text evidence="10">The sequence shown here is derived from an EMBL/GenBank/DDBJ whole genome shotgun (WGS) entry which is preliminary data.</text>
</comment>
<dbReference type="GO" id="GO:0046982">
    <property type="term" value="F:protein heterodimerization activity"/>
    <property type="evidence" value="ECO:0007669"/>
    <property type="project" value="InterPro"/>
</dbReference>
<dbReference type="SMART" id="SM00417">
    <property type="entry name" value="H4"/>
    <property type="match status" value="1"/>
</dbReference>
<evidence type="ECO:0000313" key="10">
    <source>
        <dbReference type="EMBL" id="KAJ6444603.1"/>
    </source>
</evidence>
<dbReference type="SUPFAM" id="SSF47113">
    <property type="entry name" value="Histone-fold"/>
    <property type="match status" value="1"/>
</dbReference>
<accession>A0AB34G0N6</accession>
<dbReference type="GO" id="GO:0030527">
    <property type="term" value="F:structural constituent of chromatin"/>
    <property type="evidence" value="ECO:0007669"/>
    <property type="project" value="InterPro"/>
</dbReference>
<evidence type="ECO:0000256" key="8">
    <source>
        <dbReference type="RuleBase" id="RU000528"/>
    </source>
</evidence>
<name>A0AB34G0N6_9HYPO</name>
<evidence type="ECO:0000256" key="3">
    <source>
        <dbReference type="ARBA" id="ARBA00006564"/>
    </source>
</evidence>
<dbReference type="PRINTS" id="PR00623">
    <property type="entry name" value="HISTONEH4"/>
</dbReference>
<dbReference type="InterPro" id="IPR001951">
    <property type="entry name" value="Histone_H4"/>
</dbReference>
<evidence type="ECO:0000256" key="7">
    <source>
        <dbReference type="ARBA" id="ARBA00023269"/>
    </source>
</evidence>
<dbReference type="Gene3D" id="1.10.20.10">
    <property type="entry name" value="Histone, subunit A"/>
    <property type="match status" value="1"/>
</dbReference>
<evidence type="ECO:0000256" key="2">
    <source>
        <dbReference type="ARBA" id="ARBA00004286"/>
    </source>
</evidence>
<dbReference type="Proteomes" id="UP001163105">
    <property type="component" value="Unassembled WGS sequence"/>
</dbReference>
<feature type="compositionally biased region" description="Basic and acidic residues" evidence="9">
    <location>
        <begin position="58"/>
        <end position="70"/>
    </location>
</feature>
<comment type="subunit">
    <text evidence="8">The nucleosome is a histone octamer containing two molecules each of H2A, H2B, H3 and H4 assembled in one H3-H4 heterotetramer and two H2A-H2B heterodimers. The octamer wraps approximately 147 bp of DNA.</text>
</comment>
<dbReference type="CDD" id="cd22912">
    <property type="entry name" value="HFD_H4"/>
    <property type="match status" value="1"/>
</dbReference>
<keyword evidence="11" id="KW-1185">Reference proteome</keyword>
<proteinExistence type="inferred from homology"/>
<evidence type="ECO:0000256" key="4">
    <source>
        <dbReference type="ARBA" id="ARBA00022454"/>
    </source>
</evidence>